<sequence>MFRAFLLILLAFSVNSSVAQTYSLPIQLDYVLINKVISQQLSEGYAGNKVWQDGHGCSSLALDDLKVGGKQGHIALQNTVHAEIGAKLGGHCMPLLKWNGILQTLQQPSLSADHKRLSLPIVSATAYDQQGRQINIGQVQQLLNNVIQSKFAGLTLDLTKQQADMEHTLASYLPTQTMAEVKTALATLTLSDIKASDDNLALTLNFDAPKPALTASQALSPEEQQQWQTLWQQWDSVFVQAIDQAAVDTGSSELRDTLTEILLDSRRSFQTALTQTHSTEQDPVRAFFMTSWEKLAPHLRTAAKQLPALKSLNYLTFIAATDVIYQLENLGAPFGLSVTSDGLQKLARMLIVTKPQQLS</sequence>
<evidence type="ECO:0000313" key="3">
    <source>
        <dbReference type="Proteomes" id="UP000033684"/>
    </source>
</evidence>
<reference evidence="3" key="1">
    <citation type="submission" date="2015-03" db="EMBL/GenBank/DDBJ databases">
        <title>Draft genome sequence of a novel methanotroph (Sn10-6) isolated from flooded ricefield rhizosphere in India.</title>
        <authorList>
            <person name="Pandit P.S."/>
            <person name="Pore S.D."/>
            <person name="Arora P."/>
            <person name="Kapse N.G."/>
            <person name="Dhakephalkar P.K."/>
            <person name="Rahalkar M.C."/>
        </authorList>
    </citation>
    <scope>NUCLEOTIDE SEQUENCE [LARGE SCALE GENOMIC DNA]</scope>
    <source>
        <strain evidence="3">Sn10-6</strain>
    </source>
</reference>
<dbReference type="PATRIC" id="fig|1632867.3.peg.5819"/>
<name>A0A0F3IIQ0_9GAMM</name>
<feature type="chain" id="PRO_5002462352" evidence="1">
    <location>
        <begin position="20"/>
        <end position="359"/>
    </location>
</feature>
<organism evidence="2 3">
    <name type="scientific">Methylocucumis oryzae</name>
    <dbReference type="NCBI Taxonomy" id="1632867"/>
    <lineage>
        <taxon>Bacteria</taxon>
        <taxon>Pseudomonadati</taxon>
        <taxon>Pseudomonadota</taxon>
        <taxon>Gammaproteobacteria</taxon>
        <taxon>Methylococcales</taxon>
        <taxon>Methylococcaceae</taxon>
        <taxon>Methylocucumis</taxon>
    </lineage>
</organism>
<dbReference type="Proteomes" id="UP000033684">
    <property type="component" value="Unassembled WGS sequence"/>
</dbReference>
<dbReference type="OrthoDB" id="5289483at2"/>
<proteinExistence type="predicted"/>
<dbReference type="EMBL" id="LAJX01000097">
    <property type="protein sequence ID" value="KJV06650.1"/>
    <property type="molecule type" value="Genomic_DNA"/>
</dbReference>
<dbReference type="RefSeq" id="WP_045779108.1">
    <property type="nucleotide sequence ID" value="NZ_LAJX01000097.1"/>
</dbReference>
<reference evidence="2 3" key="2">
    <citation type="journal article" date="2016" name="Microb. Ecol.">
        <title>Genome Characteristics of a Novel Type I Methanotroph (Sn10-6) Isolated from a Flooded Indian Rice Field.</title>
        <authorList>
            <person name="Rahalkar M.C."/>
            <person name="Pandit P.S."/>
            <person name="Dhakephalkar P.K."/>
            <person name="Pore S."/>
            <person name="Arora P."/>
            <person name="Kapse N."/>
        </authorList>
    </citation>
    <scope>NUCLEOTIDE SEQUENCE [LARGE SCALE GENOMIC DNA]</scope>
    <source>
        <strain evidence="2 3">Sn10-6</strain>
    </source>
</reference>
<feature type="signal peptide" evidence="1">
    <location>
        <begin position="1"/>
        <end position="19"/>
    </location>
</feature>
<dbReference type="AlphaFoldDB" id="A0A0F3IIQ0"/>
<evidence type="ECO:0000256" key="1">
    <source>
        <dbReference type="SAM" id="SignalP"/>
    </source>
</evidence>
<evidence type="ECO:0000313" key="2">
    <source>
        <dbReference type="EMBL" id="KJV06650.1"/>
    </source>
</evidence>
<protein>
    <submittedName>
        <fullName evidence="2">Uncharacterized protein</fullName>
    </submittedName>
</protein>
<comment type="caution">
    <text evidence="2">The sequence shown here is derived from an EMBL/GenBank/DDBJ whole genome shotgun (WGS) entry which is preliminary data.</text>
</comment>
<keyword evidence="1" id="KW-0732">Signal</keyword>
<gene>
    <name evidence="2" type="ORF">VZ94_09910</name>
</gene>
<accession>A0A0F3IIQ0</accession>
<keyword evidence="3" id="KW-1185">Reference proteome</keyword>